<keyword evidence="6" id="KW-1185">Reference proteome</keyword>
<dbReference type="NCBIfam" id="TIGR03517">
    <property type="entry name" value="GldM_gliding"/>
    <property type="match status" value="1"/>
</dbReference>
<dbReference type="RefSeq" id="WP_186928423.1">
    <property type="nucleotide sequence ID" value="NZ_JACOOJ010000003.1"/>
</dbReference>
<dbReference type="InterPro" id="IPR022720">
    <property type="entry name" value="Motility-assoc_prot_GldM_N"/>
</dbReference>
<comment type="caution">
    <text evidence="5">The sequence shown here is derived from an EMBL/GenBank/DDBJ whole genome shotgun (WGS) entry which is preliminary data.</text>
</comment>
<dbReference type="InterPro" id="IPR048405">
    <property type="entry name" value="GldM_Ig-like-1"/>
</dbReference>
<dbReference type="Pfam" id="PF21601">
    <property type="entry name" value="GldM_2nd"/>
    <property type="match status" value="1"/>
</dbReference>
<feature type="domain" description="Gliding motility-associated protein GldM C-terminal" evidence="1">
    <location>
        <begin position="407"/>
        <end position="523"/>
    </location>
</feature>
<evidence type="ECO:0000259" key="1">
    <source>
        <dbReference type="Pfam" id="PF12080"/>
    </source>
</evidence>
<dbReference type="InterPro" id="IPR022719">
    <property type="entry name" value="Motility-assoc_prot_GldM_C"/>
</dbReference>
<feature type="domain" description="Gliding motility-associated protein GldM first immunoglobulin-like" evidence="3">
    <location>
        <begin position="226"/>
        <end position="319"/>
    </location>
</feature>
<dbReference type="InterPro" id="IPR019859">
    <property type="entry name" value="Motility-assoc_prot_GldM"/>
</dbReference>
<evidence type="ECO:0000313" key="5">
    <source>
        <dbReference type="EMBL" id="MBC5631684.1"/>
    </source>
</evidence>
<name>A0ABR7DJS9_9BACT</name>
<dbReference type="InterPro" id="IPR048406">
    <property type="entry name" value="GldM_Ig-like-2"/>
</dbReference>
<organism evidence="5 6">
    <name type="scientific">Parabacteroides hominis</name>
    <dbReference type="NCBI Taxonomy" id="2763057"/>
    <lineage>
        <taxon>Bacteria</taxon>
        <taxon>Pseudomonadati</taxon>
        <taxon>Bacteroidota</taxon>
        <taxon>Bacteroidia</taxon>
        <taxon>Bacteroidales</taxon>
        <taxon>Tannerellaceae</taxon>
        <taxon>Parabacteroides</taxon>
    </lineage>
</organism>
<evidence type="ECO:0000313" key="6">
    <source>
        <dbReference type="Proteomes" id="UP000651475"/>
    </source>
</evidence>
<proteinExistence type="predicted"/>
<dbReference type="Pfam" id="PF21602">
    <property type="entry name" value="GldM_3rd"/>
    <property type="match status" value="1"/>
</dbReference>
<feature type="domain" description="Gliding motility-associated protein GldM second immunoglobulin-like" evidence="4">
    <location>
        <begin position="322"/>
        <end position="404"/>
    </location>
</feature>
<protein>
    <submittedName>
        <fullName evidence="5">Gliding motility protein GldM</fullName>
    </submittedName>
</protein>
<dbReference type="Pfam" id="PF12081">
    <property type="entry name" value="GldM_1st"/>
    <property type="match status" value="1"/>
</dbReference>
<evidence type="ECO:0000259" key="4">
    <source>
        <dbReference type="Pfam" id="PF21602"/>
    </source>
</evidence>
<accession>A0ABR7DJS9</accession>
<feature type="domain" description="Gliding motility-associated protein GldM N-terminal" evidence="2">
    <location>
        <begin position="34"/>
        <end position="221"/>
    </location>
</feature>
<sequence>MAGIANNPNSPRQKMINLMYLVFIAMMALNVSSEVLDGFELVEDSLRTSIDNTSTRNNLVTEELEAYYQTNPEKVREWYEKGNKVKHASDSLYNYVQDLKVRIVQIVDGKDADVNNIDHKDDLEAASRVMLSPVSGEGKKLRQSIEKYRTLMGEMVEDSAKTRIIEASLSTTPPHKAGINTRTWEEALFENMPVAAAVTLLTKMQSDIRYAEGEVLSNLLSSVDMRDYRVNQITAQVIPESQIVMRGSQYKANIVLSAVDSTKRPTVYVNGKELPYDANGMFTAVAGAPGTYPVKGYIDMPGSDGSVMRREFESEYFVTEPSATVAPMLMNVLYAGIANPIRIAVPGVPSGNVTAAMTNGTLVRKGDQWEARPSTPGTDAVVSVHAKMADGRSVEMAKTTFRVRALPDPMPFIEYKDQNGNMRKFRGGQFSKRNLVEADGIQAAIDDDLLNVPFKVLSFELTFYDSMGNIIPEVTQGNQFSQRQKDYIRRLARGKRFYITHVKVAGPDNKERTIPTAVEVIVN</sequence>
<dbReference type="Proteomes" id="UP000651475">
    <property type="component" value="Unassembled WGS sequence"/>
</dbReference>
<evidence type="ECO:0000259" key="2">
    <source>
        <dbReference type="Pfam" id="PF12081"/>
    </source>
</evidence>
<reference evidence="5 6" key="1">
    <citation type="submission" date="2020-08" db="EMBL/GenBank/DDBJ databases">
        <title>Genome public.</title>
        <authorList>
            <person name="Liu C."/>
            <person name="Sun Q."/>
        </authorList>
    </citation>
    <scope>NUCLEOTIDE SEQUENCE [LARGE SCALE GENOMIC DNA]</scope>
    <source>
        <strain evidence="5 6">NSJ-79</strain>
    </source>
</reference>
<gene>
    <name evidence="5" type="primary">gldM</name>
    <name evidence="5" type="ORF">H8S65_02665</name>
</gene>
<dbReference type="Pfam" id="PF12080">
    <property type="entry name" value="GldM_4th"/>
    <property type="match status" value="1"/>
</dbReference>
<dbReference type="EMBL" id="JACOOJ010000003">
    <property type="protein sequence ID" value="MBC5631684.1"/>
    <property type="molecule type" value="Genomic_DNA"/>
</dbReference>
<evidence type="ECO:0000259" key="3">
    <source>
        <dbReference type="Pfam" id="PF21601"/>
    </source>
</evidence>